<evidence type="ECO:0000256" key="5">
    <source>
        <dbReference type="ARBA" id="ARBA00023002"/>
    </source>
</evidence>
<evidence type="ECO:0000256" key="1">
    <source>
        <dbReference type="ARBA" id="ARBA00005466"/>
    </source>
</evidence>
<dbReference type="InterPro" id="IPR050416">
    <property type="entry name" value="FAD-linked_Oxidoreductase"/>
</dbReference>
<protein>
    <recommendedName>
        <fullName evidence="7">FAD-binding PCMH-type domain-containing protein</fullName>
    </recommendedName>
</protein>
<dbReference type="InterPro" id="IPR012951">
    <property type="entry name" value="BBE"/>
</dbReference>
<evidence type="ECO:0000313" key="9">
    <source>
        <dbReference type="Proteomes" id="UP000094569"/>
    </source>
</evidence>
<evidence type="ECO:0000256" key="6">
    <source>
        <dbReference type="SAM" id="SignalP"/>
    </source>
</evidence>
<dbReference type="Gene3D" id="3.30.465.10">
    <property type="match status" value="1"/>
</dbReference>
<organism evidence="8 9">
    <name type="scientific">Aspergillus cristatus</name>
    <name type="common">Chinese Fuzhuan brick tea-fermentation fungus</name>
    <name type="synonym">Eurotium cristatum</name>
    <dbReference type="NCBI Taxonomy" id="573508"/>
    <lineage>
        <taxon>Eukaryota</taxon>
        <taxon>Fungi</taxon>
        <taxon>Dikarya</taxon>
        <taxon>Ascomycota</taxon>
        <taxon>Pezizomycotina</taxon>
        <taxon>Eurotiomycetes</taxon>
        <taxon>Eurotiomycetidae</taxon>
        <taxon>Eurotiales</taxon>
        <taxon>Aspergillaceae</taxon>
        <taxon>Aspergillus</taxon>
        <taxon>Aspergillus subgen. Aspergillus</taxon>
    </lineage>
</organism>
<dbReference type="PANTHER" id="PTHR42973">
    <property type="entry name" value="BINDING OXIDOREDUCTASE, PUTATIVE (AFU_ORTHOLOGUE AFUA_1G17690)-RELATED"/>
    <property type="match status" value="1"/>
</dbReference>
<dbReference type="Pfam" id="PF01565">
    <property type="entry name" value="FAD_binding_4"/>
    <property type="match status" value="1"/>
</dbReference>
<evidence type="ECO:0000256" key="2">
    <source>
        <dbReference type="ARBA" id="ARBA00022630"/>
    </source>
</evidence>
<dbReference type="InterPro" id="IPR016169">
    <property type="entry name" value="FAD-bd_PCMH_sub2"/>
</dbReference>
<proteinExistence type="inferred from homology"/>
<dbReference type="GO" id="GO:0071949">
    <property type="term" value="F:FAD binding"/>
    <property type="evidence" value="ECO:0007669"/>
    <property type="project" value="InterPro"/>
</dbReference>
<dbReference type="Proteomes" id="UP000094569">
    <property type="component" value="Unassembled WGS sequence"/>
</dbReference>
<dbReference type="PANTHER" id="PTHR42973:SF32">
    <property type="entry name" value="FAD-LINKED OXIDOREDUCTASE AFOF"/>
    <property type="match status" value="1"/>
</dbReference>
<keyword evidence="9" id="KW-1185">Reference proteome</keyword>
<dbReference type="AlphaFoldDB" id="A0A1E3BM72"/>
<accession>A0A1E3BM72</accession>
<evidence type="ECO:0000259" key="7">
    <source>
        <dbReference type="PROSITE" id="PS51387"/>
    </source>
</evidence>
<feature type="signal peptide" evidence="6">
    <location>
        <begin position="1"/>
        <end position="19"/>
    </location>
</feature>
<keyword evidence="5" id="KW-0560">Oxidoreductase</keyword>
<dbReference type="InterPro" id="IPR036318">
    <property type="entry name" value="FAD-bd_PCMH-like_sf"/>
</dbReference>
<dbReference type="EMBL" id="JXNT01000002">
    <property type="protein sequence ID" value="ODM22008.1"/>
    <property type="molecule type" value="Genomic_DNA"/>
</dbReference>
<name>A0A1E3BM72_ASPCR</name>
<reference evidence="8 9" key="1">
    <citation type="journal article" date="2016" name="BMC Genomics">
        <title>Comparative genomic and transcriptomic analyses of the Fuzhuan brick tea-fermentation fungus Aspergillus cristatus.</title>
        <authorList>
            <person name="Ge Y."/>
            <person name="Wang Y."/>
            <person name="Liu Y."/>
            <person name="Tan Y."/>
            <person name="Ren X."/>
            <person name="Zhang X."/>
            <person name="Hyde K.D."/>
            <person name="Liu Y."/>
            <person name="Liu Z."/>
        </authorList>
    </citation>
    <scope>NUCLEOTIDE SEQUENCE [LARGE SCALE GENOMIC DNA]</scope>
    <source>
        <strain evidence="8 9">GZAAS20.1005</strain>
    </source>
</reference>
<dbReference type="PROSITE" id="PS51387">
    <property type="entry name" value="FAD_PCMH"/>
    <property type="match status" value="1"/>
</dbReference>
<dbReference type="Gene3D" id="3.40.462.20">
    <property type="match status" value="1"/>
</dbReference>
<keyword evidence="3 6" id="KW-0732">Signal</keyword>
<comment type="similarity">
    <text evidence="1">Belongs to the oxygen-dependent FAD-linked oxidoreductase family.</text>
</comment>
<evidence type="ECO:0000256" key="4">
    <source>
        <dbReference type="ARBA" id="ARBA00022827"/>
    </source>
</evidence>
<dbReference type="Pfam" id="PF08031">
    <property type="entry name" value="BBE"/>
    <property type="match status" value="1"/>
</dbReference>
<comment type="caution">
    <text evidence="8">The sequence shown here is derived from an EMBL/GenBank/DDBJ whole genome shotgun (WGS) entry which is preliminary data.</text>
</comment>
<dbReference type="SUPFAM" id="SSF56176">
    <property type="entry name" value="FAD-binding/transporter-associated domain-like"/>
    <property type="match status" value="1"/>
</dbReference>
<dbReference type="VEuPathDB" id="FungiDB:SI65_02852"/>
<keyword evidence="2" id="KW-0285">Flavoprotein</keyword>
<feature type="chain" id="PRO_5009123791" description="FAD-binding PCMH-type domain-containing protein" evidence="6">
    <location>
        <begin position="20"/>
        <end position="498"/>
    </location>
</feature>
<dbReference type="STRING" id="573508.A0A1E3BM72"/>
<evidence type="ECO:0000256" key="3">
    <source>
        <dbReference type="ARBA" id="ARBA00022729"/>
    </source>
</evidence>
<dbReference type="InterPro" id="IPR016166">
    <property type="entry name" value="FAD-bd_PCMH"/>
</dbReference>
<keyword evidence="4" id="KW-0274">FAD</keyword>
<sequence length="498" mass="54285">MRRDILTVLACSWLLAAHAASVNLKSLLLDSDIQWASDTVISYPDTPEFEEATVRWNSYNAPTYAGAISPADEEDVVKVVKLAKEHNVPFLATGGRHGCTDMVGLQNGLAIDLSQINSYTLDSDDATITVGAGSTFGQFQNAIYDAGFMIQSGSVTCPGFIGITLGGGIGRYTGIFGLEIDALVSARIVTADGEVLTISEAENEELFWGVRGAGFNFGIVISATYKLHRLADNSNGEILTADFIIPANKTLFYFDWLESLSETLPLNAAGVSRFQFDSTTKEGQIGANWVFIGPEDEGREFLSPILELQPSVSMFSYVPWNKLIETAGGGQGSMLCEARAPRSLYTGQMRKYTASTLQETFDKITTLWETYPGLAYTSLNFEAFPNHAVAAVPDDATAYPWRDAIGWFQFEVISLDGVGSDSFNAGEQTGQALRDSWVRTSGYENHTIYVNYARGDETLEQKYGASKLPRLAALKKQYDPDNVFGWNNALPTEYPGSG</sequence>
<gene>
    <name evidence="8" type="ORF">SI65_02852</name>
</gene>
<dbReference type="InterPro" id="IPR006094">
    <property type="entry name" value="Oxid_FAD_bind_N"/>
</dbReference>
<feature type="domain" description="FAD-binding PCMH-type" evidence="7">
    <location>
        <begin position="60"/>
        <end position="230"/>
    </location>
</feature>
<dbReference type="GO" id="GO:0016491">
    <property type="term" value="F:oxidoreductase activity"/>
    <property type="evidence" value="ECO:0007669"/>
    <property type="project" value="UniProtKB-KW"/>
</dbReference>
<dbReference type="OrthoDB" id="415825at2759"/>
<evidence type="ECO:0000313" key="8">
    <source>
        <dbReference type="EMBL" id="ODM22008.1"/>
    </source>
</evidence>